<accession>A0A4Z1EGA9</accession>
<dbReference type="OrthoDB" id="3553147at2759"/>
<reference evidence="1 2" key="1">
    <citation type="submission" date="2017-12" db="EMBL/GenBank/DDBJ databases">
        <title>Comparative genomics of Botrytis spp.</title>
        <authorList>
            <person name="Valero-Jimenez C.A."/>
            <person name="Tapia P."/>
            <person name="Veloso J."/>
            <person name="Silva-Moreno E."/>
            <person name="Staats M."/>
            <person name="Valdes J.H."/>
            <person name="Van Kan J.A.L."/>
        </authorList>
    </citation>
    <scope>NUCLEOTIDE SEQUENCE [LARGE SCALE GENOMIC DNA]</scope>
    <source>
        <strain evidence="1 2">Bt9001</strain>
    </source>
</reference>
<dbReference type="EMBL" id="PQXH01000110">
    <property type="protein sequence ID" value="TGO11395.1"/>
    <property type="molecule type" value="Genomic_DNA"/>
</dbReference>
<keyword evidence="2" id="KW-1185">Reference proteome</keyword>
<evidence type="ECO:0000313" key="1">
    <source>
        <dbReference type="EMBL" id="TGO11395.1"/>
    </source>
</evidence>
<evidence type="ECO:0000313" key="2">
    <source>
        <dbReference type="Proteomes" id="UP000297777"/>
    </source>
</evidence>
<dbReference type="AlphaFoldDB" id="A0A4Z1EGA9"/>
<name>A0A4Z1EGA9_9HELO</name>
<comment type="caution">
    <text evidence="1">The sequence shown here is derived from an EMBL/GenBank/DDBJ whole genome shotgun (WGS) entry which is preliminary data.</text>
</comment>
<proteinExistence type="predicted"/>
<organism evidence="1 2">
    <name type="scientific">Botrytis tulipae</name>
    <dbReference type="NCBI Taxonomy" id="87230"/>
    <lineage>
        <taxon>Eukaryota</taxon>
        <taxon>Fungi</taxon>
        <taxon>Dikarya</taxon>
        <taxon>Ascomycota</taxon>
        <taxon>Pezizomycotina</taxon>
        <taxon>Leotiomycetes</taxon>
        <taxon>Helotiales</taxon>
        <taxon>Sclerotiniaceae</taxon>
        <taxon>Botrytis</taxon>
    </lineage>
</organism>
<protein>
    <submittedName>
        <fullName evidence="1">Uncharacterized protein</fullName>
    </submittedName>
</protein>
<dbReference type="Proteomes" id="UP000297777">
    <property type="component" value="Unassembled WGS sequence"/>
</dbReference>
<sequence length="177" mass="19935">MYVVPGTNREFKLSGQNGLNLGELLARFRGKKSTLPMDQVYSVLGMTIDASIMQSLRKLCTDTTRYILEEDENLGALRMINTRAKPTNYKDWPSWVPDFSSPLPGPGEPESMQWNLKSSTFPSNMNKFFVDRGRLVVYGHVLGEIEGLVGIIQRNGEYSNKTGDRQSELNKGILRLS</sequence>
<gene>
    <name evidence="1" type="ORF">BTUL_0110g00060</name>
</gene>